<dbReference type="GO" id="GO:0015234">
    <property type="term" value="F:thiamine transmembrane transporter activity"/>
    <property type="evidence" value="ECO:0007669"/>
    <property type="project" value="InterPro"/>
</dbReference>
<dbReference type="RefSeq" id="WP_067541726.1">
    <property type="nucleotide sequence ID" value="NZ_AP025567.1"/>
</dbReference>
<feature type="transmembrane region" description="Helical" evidence="1">
    <location>
        <begin position="12"/>
        <end position="31"/>
    </location>
</feature>
<feature type="transmembrane region" description="Helical" evidence="1">
    <location>
        <begin position="43"/>
        <end position="64"/>
    </location>
</feature>
<feature type="transmembrane region" description="Helical" evidence="1">
    <location>
        <begin position="118"/>
        <end position="134"/>
    </location>
</feature>
<dbReference type="GO" id="GO:0005886">
    <property type="term" value="C:plasma membrane"/>
    <property type="evidence" value="ECO:0007669"/>
    <property type="project" value="InterPro"/>
</dbReference>
<dbReference type="NCBIfam" id="TIGR02357">
    <property type="entry name" value="ECF_ThiT_YuaJ"/>
    <property type="match status" value="1"/>
</dbReference>
<gene>
    <name evidence="2" type="primary">thiT</name>
    <name evidence="2" type="ORF">DW099_06930</name>
</gene>
<evidence type="ECO:0000313" key="2">
    <source>
        <dbReference type="EMBL" id="RHJ88146.1"/>
    </source>
</evidence>
<keyword evidence="3" id="KW-1185">Reference proteome</keyword>
<comment type="caution">
    <text evidence="2">The sequence shown here is derived from an EMBL/GenBank/DDBJ whole genome shotgun (WGS) entry which is preliminary data.</text>
</comment>
<sequence length="213" mass="23087">MFENLQGFFASTTGQMITVGMIVVFFALILIPGKGQKSKKPDAKALTVSALMVALAMGLNQLTLFRMPQGGNITLLSMLPIAICAYLLGTRRGIMAGICLGLLDLIFHSYVIHPVQFLVDYPFAFGALGIGGILRDHKNGLVKGYLLGLFGRYLCAVFSGTVFFGAYAPEGFSPLTWSVWYNLTYLGIEGIITVIIISLPPVKKALEGLKKQM</sequence>
<dbReference type="OrthoDB" id="9795813at2"/>
<dbReference type="Pfam" id="PF09515">
    <property type="entry name" value="Thia_YuaJ"/>
    <property type="match status" value="1"/>
</dbReference>
<accession>A0A415E3C1</accession>
<feature type="transmembrane region" description="Helical" evidence="1">
    <location>
        <begin position="70"/>
        <end position="88"/>
    </location>
</feature>
<evidence type="ECO:0000313" key="3">
    <source>
        <dbReference type="Proteomes" id="UP000284841"/>
    </source>
</evidence>
<name>A0A415E3C1_9FIRM</name>
<keyword evidence="1" id="KW-0472">Membrane</keyword>
<dbReference type="AlphaFoldDB" id="A0A415E3C1"/>
<dbReference type="InterPro" id="IPR012651">
    <property type="entry name" value="Thia_Transptr_ThiT"/>
</dbReference>
<feature type="transmembrane region" description="Helical" evidence="1">
    <location>
        <begin position="179"/>
        <end position="202"/>
    </location>
</feature>
<keyword evidence="1" id="KW-0812">Transmembrane</keyword>
<dbReference type="EMBL" id="QRMS01000002">
    <property type="protein sequence ID" value="RHJ88146.1"/>
    <property type="molecule type" value="Genomic_DNA"/>
</dbReference>
<dbReference type="Proteomes" id="UP000284841">
    <property type="component" value="Unassembled WGS sequence"/>
</dbReference>
<evidence type="ECO:0000256" key="1">
    <source>
        <dbReference type="SAM" id="Phobius"/>
    </source>
</evidence>
<keyword evidence="1" id="KW-1133">Transmembrane helix</keyword>
<protein>
    <submittedName>
        <fullName evidence="2">Energy-coupled thiamine transporter ThiT</fullName>
    </submittedName>
</protein>
<reference evidence="2 3" key="1">
    <citation type="submission" date="2018-08" db="EMBL/GenBank/DDBJ databases">
        <title>A genome reference for cultivated species of the human gut microbiota.</title>
        <authorList>
            <person name="Zou Y."/>
            <person name="Xue W."/>
            <person name="Luo G."/>
        </authorList>
    </citation>
    <scope>NUCLEOTIDE SEQUENCE [LARGE SCALE GENOMIC DNA]</scope>
    <source>
        <strain evidence="2 3">AM07-24</strain>
    </source>
</reference>
<proteinExistence type="predicted"/>
<dbReference type="STRING" id="1776384.GCA_900086585_03726"/>
<feature type="transmembrane region" description="Helical" evidence="1">
    <location>
        <begin position="146"/>
        <end position="167"/>
    </location>
</feature>
<dbReference type="Gene3D" id="1.10.1760.20">
    <property type="match status" value="1"/>
</dbReference>
<organism evidence="2 3">
    <name type="scientific">Emergencia timonensis</name>
    <dbReference type="NCBI Taxonomy" id="1776384"/>
    <lineage>
        <taxon>Bacteria</taxon>
        <taxon>Bacillati</taxon>
        <taxon>Bacillota</taxon>
        <taxon>Clostridia</taxon>
        <taxon>Peptostreptococcales</taxon>
        <taxon>Anaerovoracaceae</taxon>
        <taxon>Emergencia</taxon>
    </lineage>
</organism>